<keyword evidence="5" id="KW-0808">Transferase</keyword>
<evidence type="ECO:0000313" key="14">
    <source>
        <dbReference type="Proteomes" id="UP000595917"/>
    </source>
</evidence>
<evidence type="ECO:0000256" key="4">
    <source>
        <dbReference type="ARBA" id="ARBA00012239"/>
    </source>
</evidence>
<comment type="cofactor">
    <cofactor evidence="1 11">
        <name>pyridoxal 5'-phosphate</name>
        <dbReference type="ChEBI" id="CHEBI:597326"/>
    </cofactor>
</comment>
<dbReference type="EMBL" id="CP067089">
    <property type="protein sequence ID" value="QQO11259.1"/>
    <property type="molecule type" value="Genomic_DNA"/>
</dbReference>
<dbReference type="GO" id="GO:0031071">
    <property type="term" value="F:cysteine desulfurase activity"/>
    <property type="evidence" value="ECO:0007669"/>
    <property type="project" value="UniProtKB-EC"/>
</dbReference>
<dbReference type="PROSITE" id="PS50222">
    <property type="entry name" value="EF_HAND_2"/>
    <property type="match status" value="1"/>
</dbReference>
<dbReference type="InterPro" id="IPR016454">
    <property type="entry name" value="Cysteine_dSase"/>
</dbReference>
<keyword evidence="14" id="KW-1185">Reference proteome</keyword>
<dbReference type="InterPro" id="IPR000192">
    <property type="entry name" value="Aminotrans_V_dom"/>
</dbReference>
<dbReference type="GO" id="GO:0051536">
    <property type="term" value="F:iron-sulfur cluster binding"/>
    <property type="evidence" value="ECO:0007669"/>
    <property type="project" value="UniProtKB-KW"/>
</dbReference>
<dbReference type="InterPro" id="IPR015421">
    <property type="entry name" value="PyrdxlP-dep_Trfase_major"/>
</dbReference>
<dbReference type="FunFam" id="3.40.640.10:FF:000084">
    <property type="entry name" value="IscS-like cysteine desulfurase"/>
    <property type="match status" value="1"/>
</dbReference>
<comment type="similarity">
    <text evidence="3">Belongs to the class-V pyridoxal-phosphate-dependent aminotransferase family. NifS/IscS subfamily.</text>
</comment>
<dbReference type="Gene3D" id="3.40.640.10">
    <property type="entry name" value="Type I PLP-dependent aspartate aminotransferase-like (Major domain)"/>
    <property type="match status" value="1"/>
</dbReference>
<dbReference type="InterPro" id="IPR002048">
    <property type="entry name" value="EF_hand_dom"/>
</dbReference>
<dbReference type="InterPro" id="IPR020578">
    <property type="entry name" value="Aminotrans_V_PyrdxlP_BS"/>
</dbReference>
<evidence type="ECO:0000256" key="3">
    <source>
        <dbReference type="ARBA" id="ARBA00006490"/>
    </source>
</evidence>
<keyword evidence="8" id="KW-0408">Iron</keyword>
<dbReference type="PIRSF" id="PIRSF005572">
    <property type="entry name" value="NifS"/>
    <property type="match status" value="1"/>
</dbReference>
<evidence type="ECO:0000313" key="13">
    <source>
        <dbReference type="EMBL" id="QQO11259.1"/>
    </source>
</evidence>
<dbReference type="PANTHER" id="PTHR11601:SF34">
    <property type="entry name" value="CYSTEINE DESULFURASE"/>
    <property type="match status" value="1"/>
</dbReference>
<sequence length="394" mass="41864">MPSKKVYMDYNATTPLRAEVKAAMIEDFEIYGNASSMHESGRYAHARVEGARAAAADLIGASPETIIFTSGGSESNNTVFQTMRRLASGPDGVPLREGRAEIITTAIEHPCVLNSAEYLKSLGFTVHFLSVDGDGKINIEELRSLVSKNTLLVSVMMANNEIGTVQDIRAVSEIAKAAGAWVHTDAVQAAGKIPVDVDALGVDYLTLSAHKIYGPKGIGALYVRKGAPLFPLIHGGHQEEGFRAGTYNNTGILGFGLAAELAKRDLAEYGRAMLSLRTKLLEGFLEKVPNIKINGHPVDVLPNTLNVSFPGAEGEAILLSLDIMGIEASTGSACASGSLDPSHVLMATGVGPELAHGSIRFSMGWGTTEEDIQYVIDTVPPIISRLRAMSTVKS</sequence>
<dbReference type="Gene3D" id="3.90.1150.10">
    <property type="entry name" value="Aspartate Aminotransferase, domain 1"/>
    <property type="match status" value="1"/>
</dbReference>
<dbReference type="KEGG" id="bhc:JFL75_10230"/>
<evidence type="ECO:0000256" key="9">
    <source>
        <dbReference type="ARBA" id="ARBA00023014"/>
    </source>
</evidence>
<organism evidence="13 14">
    <name type="scientific">Breznakiella homolactica</name>
    <dbReference type="NCBI Taxonomy" id="2798577"/>
    <lineage>
        <taxon>Bacteria</taxon>
        <taxon>Pseudomonadati</taxon>
        <taxon>Spirochaetota</taxon>
        <taxon>Spirochaetia</taxon>
        <taxon>Spirochaetales</taxon>
        <taxon>Breznakiellaceae</taxon>
        <taxon>Breznakiella</taxon>
    </lineage>
</organism>
<evidence type="ECO:0000256" key="2">
    <source>
        <dbReference type="ARBA" id="ARBA00003120"/>
    </source>
</evidence>
<feature type="domain" description="EF-hand" evidence="12">
    <location>
        <begin position="117"/>
        <end position="152"/>
    </location>
</feature>
<evidence type="ECO:0000256" key="1">
    <source>
        <dbReference type="ARBA" id="ARBA00001933"/>
    </source>
</evidence>
<accession>A0A7T7XRT6</accession>
<dbReference type="AlphaFoldDB" id="A0A7T7XRT6"/>
<protein>
    <recommendedName>
        <fullName evidence="4">cysteine desulfurase</fullName>
        <ecNumber evidence="4">2.8.1.7</ecNumber>
    </recommendedName>
</protein>
<reference evidence="13" key="1">
    <citation type="submission" date="2021-01" db="EMBL/GenBank/DDBJ databases">
        <title>Description of Breznakiella homolactica.</title>
        <authorList>
            <person name="Song Y."/>
            <person name="Brune A."/>
        </authorList>
    </citation>
    <scope>NUCLEOTIDE SEQUENCE</scope>
    <source>
        <strain evidence="13">RmG30</strain>
    </source>
</reference>
<dbReference type="Gene3D" id="1.10.260.50">
    <property type="match status" value="1"/>
</dbReference>
<keyword evidence="7" id="KW-0663">Pyridoxal phosphate</keyword>
<dbReference type="InterPro" id="IPR015424">
    <property type="entry name" value="PyrdxlP-dep_Trfase"/>
</dbReference>
<evidence type="ECO:0000256" key="7">
    <source>
        <dbReference type="ARBA" id="ARBA00022898"/>
    </source>
</evidence>
<dbReference type="InterPro" id="IPR015422">
    <property type="entry name" value="PyrdxlP-dep_Trfase_small"/>
</dbReference>
<proteinExistence type="inferred from homology"/>
<comment type="function">
    <text evidence="2">Catalyzes the removal of elemental sulfur atoms from cysteine to produce alanine. Seems to participate in the biosynthesis of the nitrogenase metalloclusters by providing the inorganic sulfur required for the Fe-S core formation.</text>
</comment>
<keyword evidence="6" id="KW-0479">Metal-binding</keyword>
<dbReference type="RefSeq" id="WP_215628568.1">
    <property type="nucleotide sequence ID" value="NZ_CP067089.2"/>
</dbReference>
<comment type="catalytic activity">
    <reaction evidence="10">
        <text>(sulfur carrier)-H + L-cysteine = (sulfur carrier)-SH + L-alanine</text>
        <dbReference type="Rhea" id="RHEA:43892"/>
        <dbReference type="Rhea" id="RHEA-COMP:14737"/>
        <dbReference type="Rhea" id="RHEA-COMP:14739"/>
        <dbReference type="ChEBI" id="CHEBI:29917"/>
        <dbReference type="ChEBI" id="CHEBI:35235"/>
        <dbReference type="ChEBI" id="CHEBI:57972"/>
        <dbReference type="ChEBI" id="CHEBI:64428"/>
        <dbReference type="EC" id="2.8.1.7"/>
    </reaction>
</comment>
<dbReference type="PROSITE" id="PS00595">
    <property type="entry name" value="AA_TRANSFER_CLASS_5"/>
    <property type="match status" value="1"/>
</dbReference>
<dbReference type="SUPFAM" id="SSF53383">
    <property type="entry name" value="PLP-dependent transferases"/>
    <property type="match status" value="1"/>
</dbReference>
<evidence type="ECO:0000256" key="5">
    <source>
        <dbReference type="ARBA" id="ARBA00022679"/>
    </source>
</evidence>
<evidence type="ECO:0000256" key="6">
    <source>
        <dbReference type="ARBA" id="ARBA00022723"/>
    </source>
</evidence>
<dbReference type="PANTHER" id="PTHR11601">
    <property type="entry name" value="CYSTEINE DESULFURYLASE FAMILY MEMBER"/>
    <property type="match status" value="1"/>
</dbReference>
<dbReference type="GO" id="GO:0005509">
    <property type="term" value="F:calcium ion binding"/>
    <property type="evidence" value="ECO:0007669"/>
    <property type="project" value="InterPro"/>
</dbReference>
<evidence type="ECO:0000259" key="12">
    <source>
        <dbReference type="PROSITE" id="PS50222"/>
    </source>
</evidence>
<evidence type="ECO:0000256" key="11">
    <source>
        <dbReference type="RuleBase" id="RU004504"/>
    </source>
</evidence>
<evidence type="ECO:0000256" key="8">
    <source>
        <dbReference type="ARBA" id="ARBA00023004"/>
    </source>
</evidence>
<evidence type="ECO:0000256" key="10">
    <source>
        <dbReference type="ARBA" id="ARBA00050776"/>
    </source>
</evidence>
<gene>
    <name evidence="13" type="ORF">JFL75_10230</name>
</gene>
<keyword evidence="9" id="KW-0411">Iron-sulfur</keyword>
<dbReference type="EC" id="2.8.1.7" evidence="4"/>
<dbReference type="Proteomes" id="UP000595917">
    <property type="component" value="Chromosome"/>
</dbReference>
<dbReference type="Pfam" id="PF00266">
    <property type="entry name" value="Aminotran_5"/>
    <property type="match status" value="1"/>
</dbReference>
<name>A0A7T7XRT6_9SPIR</name>